<feature type="domain" description="Amine oxidase" evidence="2">
    <location>
        <begin position="51"/>
        <end position="433"/>
    </location>
</feature>
<keyword evidence="1" id="KW-0472">Membrane</keyword>
<evidence type="ECO:0000313" key="4">
    <source>
        <dbReference type="Proteomes" id="UP000586976"/>
    </source>
</evidence>
<dbReference type="SUPFAM" id="SSF51905">
    <property type="entry name" value="FAD/NAD(P)-binding domain"/>
    <property type="match status" value="1"/>
</dbReference>
<proteinExistence type="predicted"/>
<dbReference type="InterPro" id="IPR036188">
    <property type="entry name" value="FAD/NAD-bd_sf"/>
</dbReference>
<dbReference type="EMBL" id="JACEQY010000002">
    <property type="protein sequence ID" value="MBA4860325.1"/>
    <property type="molecule type" value="Genomic_DNA"/>
</dbReference>
<dbReference type="Gene3D" id="3.50.50.60">
    <property type="entry name" value="FAD/NAD(P)-binding domain"/>
    <property type="match status" value="1"/>
</dbReference>
<comment type="caution">
    <text evidence="3">The sequence shown here is derived from an EMBL/GenBank/DDBJ whole genome shotgun (WGS) entry which is preliminary data.</text>
</comment>
<protein>
    <submittedName>
        <fullName evidence="3">NAD(P)/FAD-dependent oxidoreductase</fullName>
    </submittedName>
</protein>
<evidence type="ECO:0000256" key="1">
    <source>
        <dbReference type="SAM" id="Phobius"/>
    </source>
</evidence>
<evidence type="ECO:0000259" key="2">
    <source>
        <dbReference type="Pfam" id="PF01593"/>
    </source>
</evidence>
<feature type="transmembrane region" description="Helical" evidence="1">
    <location>
        <begin position="37"/>
        <end position="60"/>
    </location>
</feature>
<dbReference type="InterPro" id="IPR050464">
    <property type="entry name" value="Zeta_carotene_desat/Oxidored"/>
</dbReference>
<evidence type="ECO:0000313" key="3">
    <source>
        <dbReference type="EMBL" id="MBA4860325.1"/>
    </source>
</evidence>
<dbReference type="Pfam" id="PF01593">
    <property type="entry name" value="Amino_oxidase"/>
    <property type="match status" value="1"/>
</dbReference>
<accession>A0A7W2HE05</accession>
<dbReference type="NCBIfam" id="NF005560">
    <property type="entry name" value="PRK07233.1"/>
    <property type="match status" value="1"/>
</dbReference>
<gene>
    <name evidence="3" type="ORF">H1V43_02780</name>
</gene>
<keyword evidence="1" id="KW-0812">Transmembrane</keyword>
<organism evidence="3 4">
    <name type="scientific">Streptomyces himalayensis subsp. aureolus</name>
    <dbReference type="NCBI Taxonomy" id="2758039"/>
    <lineage>
        <taxon>Bacteria</taxon>
        <taxon>Bacillati</taxon>
        <taxon>Actinomycetota</taxon>
        <taxon>Actinomycetes</taxon>
        <taxon>Kitasatosporales</taxon>
        <taxon>Streptomycetaceae</taxon>
        <taxon>Streptomyces</taxon>
        <taxon>Streptomyces himalayensis</taxon>
    </lineage>
</organism>
<dbReference type="InterPro" id="IPR002937">
    <property type="entry name" value="Amino_oxidase"/>
</dbReference>
<dbReference type="AlphaFoldDB" id="A0A7W2HE05"/>
<name>A0A7W2HE05_9ACTN</name>
<dbReference type="PANTHER" id="PTHR42923">
    <property type="entry name" value="PROTOPORPHYRINOGEN OXIDASE"/>
    <property type="match status" value="1"/>
</dbReference>
<dbReference type="PANTHER" id="PTHR42923:SF46">
    <property type="entry name" value="AMINE OXIDASE"/>
    <property type="match status" value="1"/>
</dbReference>
<reference evidence="3 4" key="1">
    <citation type="submission" date="2020-07" db="EMBL/GenBank/DDBJ databases">
        <title>Streptomyces isolated from Indian soil.</title>
        <authorList>
            <person name="Mandal S."/>
            <person name="Maiti P.K."/>
        </authorList>
    </citation>
    <scope>NUCLEOTIDE SEQUENCE [LARGE SCALE GENOMIC DNA]</scope>
    <source>
        <strain evidence="3 4">PSKA54</strain>
    </source>
</reference>
<sequence>MRSSRRVFRLALDEPDLREGKLAAHRPRPAVHPEQEVELLVIIGVVGAGATGLTAAFYAAKAGHEVTVLEASEELGGLAGSITVGGTPLERFYHHCFRSDKEMIDLIGELGLGATLRFHRPTTGVYVNGRPHPFGTPREMLRFPLFSFSDSLRFGMSSALLRAVRDGHRFNDVPALDWMRRWAGRRVTGHIWEPLLRGKFGDRAESVSMAWLWARIHYRTFELGYVDGGFASVYRALHDNIAARGGKIELGKAVSSIAQPPGEPVVTVRTMDGSSYQFDRLIVTTPQPVFAKAAGIPSDDVLWRNQYLGATCFVLECDRSVIPYYWLNINDPTFPFLAVVEHTQMVDRAQYGGRHVVYVGNYVARDDWRYTTAPEELLERYIPWLRKVRPDFDRSWIVNWHYSKAAFAQPVVTPEYRALIPRHRTTMRGVTLTTMAQIYPQDRGQSYAVALARQAVRVAGVV</sequence>
<keyword evidence="1" id="KW-1133">Transmembrane helix</keyword>
<dbReference type="GO" id="GO:0016491">
    <property type="term" value="F:oxidoreductase activity"/>
    <property type="evidence" value="ECO:0007669"/>
    <property type="project" value="InterPro"/>
</dbReference>
<keyword evidence="4" id="KW-1185">Reference proteome</keyword>
<dbReference type="Proteomes" id="UP000586976">
    <property type="component" value="Unassembled WGS sequence"/>
</dbReference>